<organism evidence="1 2">
    <name type="scientific">Natrarchaeobius chitinivorans</name>
    <dbReference type="NCBI Taxonomy" id="1679083"/>
    <lineage>
        <taxon>Archaea</taxon>
        <taxon>Methanobacteriati</taxon>
        <taxon>Methanobacteriota</taxon>
        <taxon>Stenosarchaea group</taxon>
        <taxon>Halobacteria</taxon>
        <taxon>Halobacteriales</taxon>
        <taxon>Natrialbaceae</taxon>
        <taxon>Natrarchaeobius</taxon>
    </lineage>
</organism>
<accession>A0A3N6M3A1</accession>
<keyword evidence="2" id="KW-1185">Reference proteome</keyword>
<dbReference type="Proteomes" id="UP000282323">
    <property type="component" value="Unassembled WGS sequence"/>
</dbReference>
<comment type="caution">
    <text evidence="1">The sequence shown here is derived from an EMBL/GenBank/DDBJ whole genome shotgun (WGS) entry which is preliminary data.</text>
</comment>
<dbReference type="AlphaFoldDB" id="A0A3N6M3A1"/>
<name>A0A3N6M3A1_NATCH</name>
<gene>
    <name evidence="1" type="ORF">EA473_01755</name>
</gene>
<proteinExistence type="predicted"/>
<evidence type="ECO:0000313" key="1">
    <source>
        <dbReference type="EMBL" id="RQG97943.1"/>
    </source>
</evidence>
<evidence type="ECO:0000313" key="2">
    <source>
        <dbReference type="Proteomes" id="UP000282323"/>
    </source>
</evidence>
<dbReference type="EMBL" id="REGA01000001">
    <property type="protein sequence ID" value="RQG97943.1"/>
    <property type="molecule type" value="Genomic_DNA"/>
</dbReference>
<reference evidence="1 2" key="1">
    <citation type="submission" date="2018-10" db="EMBL/GenBank/DDBJ databases">
        <title>Natrarchaeobius chitinivorans gen. nov., sp. nov., and Natrarchaeobius haloalkaliphilus sp. nov., alkaliphilic, chitin-utilizing haloarchaea from hypersaline alkaline lakes.</title>
        <authorList>
            <person name="Sorokin D.Y."/>
            <person name="Elcheninov A.G."/>
            <person name="Kostrikina N.A."/>
            <person name="Bale N.J."/>
            <person name="Sinninghe Damste J.S."/>
            <person name="Khijniak T.V."/>
            <person name="Kublanov I.V."/>
            <person name="Toshchakov S.V."/>
        </authorList>
    </citation>
    <scope>NUCLEOTIDE SEQUENCE [LARGE SCALE GENOMIC DNA]</scope>
    <source>
        <strain evidence="1 2">AArcht4T</strain>
    </source>
</reference>
<protein>
    <submittedName>
        <fullName evidence="1">Uncharacterized protein</fullName>
    </submittedName>
</protein>
<sequence length="87" mass="10358">MKRTRLHQFLEGHRRPSITNFGPIASGILSFRKTVMWSRTPVFRGDRCDTFIVVQAFTVRCRRLQFIADHTEFSTGRTTRPFDERRR</sequence>